<organism evidence="1 2">
    <name type="scientific">Brassica cretica</name>
    <name type="common">Mustard</name>
    <dbReference type="NCBI Taxonomy" id="69181"/>
    <lineage>
        <taxon>Eukaryota</taxon>
        <taxon>Viridiplantae</taxon>
        <taxon>Streptophyta</taxon>
        <taxon>Embryophyta</taxon>
        <taxon>Tracheophyta</taxon>
        <taxon>Spermatophyta</taxon>
        <taxon>Magnoliopsida</taxon>
        <taxon>eudicotyledons</taxon>
        <taxon>Gunneridae</taxon>
        <taxon>Pentapetalae</taxon>
        <taxon>rosids</taxon>
        <taxon>malvids</taxon>
        <taxon>Brassicales</taxon>
        <taxon>Brassicaceae</taxon>
        <taxon>Brassiceae</taxon>
        <taxon>Brassica</taxon>
    </lineage>
</organism>
<gene>
    <name evidence="1" type="ORF">DY000_02030034</name>
</gene>
<dbReference type="EMBL" id="QGKV02000649">
    <property type="protein sequence ID" value="KAF3577610.1"/>
    <property type="molecule type" value="Genomic_DNA"/>
</dbReference>
<name>A0ABQ7DJZ2_BRACR</name>
<reference evidence="1 2" key="1">
    <citation type="journal article" date="2020" name="BMC Genomics">
        <title>Intraspecific diversification of the crop wild relative Brassica cretica Lam. using demographic model selection.</title>
        <authorList>
            <person name="Kioukis A."/>
            <person name="Michalopoulou V.A."/>
            <person name="Briers L."/>
            <person name="Pirintsos S."/>
            <person name="Studholme D.J."/>
            <person name="Pavlidis P."/>
            <person name="Sarris P.F."/>
        </authorList>
    </citation>
    <scope>NUCLEOTIDE SEQUENCE [LARGE SCALE GENOMIC DNA]</scope>
    <source>
        <strain evidence="2">cv. PFS-1207/04</strain>
    </source>
</reference>
<keyword evidence="2" id="KW-1185">Reference proteome</keyword>
<evidence type="ECO:0000313" key="1">
    <source>
        <dbReference type="EMBL" id="KAF3577610.1"/>
    </source>
</evidence>
<evidence type="ECO:0000313" key="2">
    <source>
        <dbReference type="Proteomes" id="UP000266723"/>
    </source>
</evidence>
<dbReference type="Proteomes" id="UP000266723">
    <property type="component" value="Unassembled WGS sequence"/>
</dbReference>
<protein>
    <submittedName>
        <fullName evidence="1">Uncharacterized protein</fullName>
    </submittedName>
</protein>
<proteinExistence type="predicted"/>
<sequence length="67" mass="7880">MVSKQRQRMRNLQNQRRLWFFPHFLKMQEDPCWPERSTVSMLSSIKQTPWTWICGLSSAGKPTAVAA</sequence>
<accession>A0ABQ7DJZ2</accession>
<comment type="caution">
    <text evidence="1">The sequence shown here is derived from an EMBL/GenBank/DDBJ whole genome shotgun (WGS) entry which is preliminary data.</text>
</comment>